<dbReference type="CDD" id="cd13440">
    <property type="entry name" value="CamS_repeat_2"/>
    <property type="match status" value="1"/>
</dbReference>
<keyword evidence="3" id="KW-1185">Reference proteome</keyword>
<proteinExistence type="predicted"/>
<dbReference type="Gene3D" id="3.10.570.10">
    <property type="entry name" value="sex pheromone staph- cam373 precursor domain"/>
    <property type="match status" value="1"/>
</dbReference>
<protein>
    <submittedName>
        <fullName evidence="2">Protein involved in sex pheromone biosynthesis</fullName>
    </submittedName>
</protein>
<gene>
    <name evidence="2" type="ORF">HNQ41_000692</name>
</gene>
<dbReference type="AlphaFoldDB" id="A0A840QMF6"/>
<feature type="region of interest" description="Disordered" evidence="1">
    <location>
        <begin position="135"/>
        <end position="172"/>
    </location>
</feature>
<reference evidence="2 3" key="1">
    <citation type="submission" date="2020-08" db="EMBL/GenBank/DDBJ databases">
        <title>Genomic Encyclopedia of Type Strains, Phase IV (KMG-IV): sequencing the most valuable type-strain genomes for metagenomic binning, comparative biology and taxonomic classification.</title>
        <authorList>
            <person name="Goeker M."/>
        </authorList>
    </citation>
    <scope>NUCLEOTIDE SEQUENCE [LARGE SCALE GENOMIC DNA]</scope>
    <source>
        <strain evidence="2 3">DSM 24696</strain>
    </source>
</reference>
<dbReference type="CDD" id="cd13441">
    <property type="entry name" value="CamS_repeat_1"/>
    <property type="match status" value="1"/>
</dbReference>
<name>A0A840QMF6_9BACI</name>
<dbReference type="RefSeq" id="WP_184662998.1">
    <property type="nucleotide sequence ID" value="NZ_JACHHB010000002.1"/>
</dbReference>
<dbReference type="Pfam" id="PF07537">
    <property type="entry name" value="CamS"/>
    <property type="match status" value="1"/>
</dbReference>
<evidence type="ECO:0000313" key="3">
    <source>
        <dbReference type="Proteomes" id="UP000551878"/>
    </source>
</evidence>
<dbReference type="PROSITE" id="PS51257">
    <property type="entry name" value="PROKAR_LIPOPROTEIN"/>
    <property type="match status" value="1"/>
</dbReference>
<evidence type="ECO:0000313" key="2">
    <source>
        <dbReference type="EMBL" id="MBB5172548.1"/>
    </source>
</evidence>
<feature type="compositionally biased region" description="Acidic residues" evidence="1">
    <location>
        <begin position="149"/>
        <end position="168"/>
    </location>
</feature>
<dbReference type="PIRSF" id="PIRSF012509">
    <property type="entry name" value="CamS"/>
    <property type="match status" value="1"/>
</dbReference>
<comment type="caution">
    <text evidence="2">The sequence shown here is derived from an EMBL/GenBank/DDBJ whole genome shotgun (WGS) entry which is preliminary data.</text>
</comment>
<organism evidence="2 3">
    <name type="scientific">Texcoconibacillus texcoconensis</name>
    <dbReference type="NCBI Taxonomy" id="1095777"/>
    <lineage>
        <taxon>Bacteria</taxon>
        <taxon>Bacillati</taxon>
        <taxon>Bacillota</taxon>
        <taxon>Bacilli</taxon>
        <taxon>Bacillales</taxon>
        <taxon>Bacillaceae</taxon>
        <taxon>Texcoconibacillus</taxon>
    </lineage>
</organism>
<dbReference type="Proteomes" id="UP000551878">
    <property type="component" value="Unassembled WGS sequence"/>
</dbReference>
<sequence length="411" mass="46758">MTQLKSTKKGLVAVASLLMLTGCNDMGDSEEEVIVVEETAEEEEQQYVVTPTIQTPENFYRNVLVDGTYQHSEARGNVAHAMNNRIDIDQFEVGLMEIASSQFPQEEYYFQEGRLLDGETINSWLRRYDPSEERYQFGLNPTLPSLGAGEDEDEDEEGKTEEEEDKTDEELMRENPAYLSHIMEHNYVLEAEDDGVQLGGIVIGLSLRSVYYFRTVDEEGGYWFHQEELDPQEVEAAGREMADEVVSRMRQFQEIEDVPITVALYQEERRDAIVPGNFIAVGDAGVGDHIEEWEPVDEEFHFFPPRSSDAPSAQASEFNNFKADIEDFFEDNIGVVGKGRYKNNDLQEFSIDINLQSHGQAEVIALTQFISGRLDQHFTFNAPIDILIQSTNGPEALIVEHPDQEPFVHIY</sequence>
<accession>A0A840QMF6</accession>
<dbReference type="InterPro" id="IPR011426">
    <property type="entry name" value="CamS"/>
</dbReference>
<evidence type="ECO:0000256" key="1">
    <source>
        <dbReference type="SAM" id="MobiDB-lite"/>
    </source>
</evidence>
<dbReference type="EMBL" id="JACHHB010000002">
    <property type="protein sequence ID" value="MBB5172548.1"/>
    <property type="molecule type" value="Genomic_DNA"/>
</dbReference>